<name>A0ABP7XUP4_9ACTN</name>
<dbReference type="PANTHER" id="PTHR24421">
    <property type="entry name" value="NITRATE/NITRITE SENSOR PROTEIN NARX-RELATED"/>
    <property type="match status" value="1"/>
</dbReference>
<dbReference type="Gene3D" id="1.20.5.1930">
    <property type="match status" value="1"/>
</dbReference>
<keyword evidence="8" id="KW-1185">Reference proteome</keyword>
<dbReference type="Pfam" id="PF07730">
    <property type="entry name" value="HisKA_3"/>
    <property type="match status" value="1"/>
</dbReference>
<keyword evidence="5" id="KW-1133">Transmembrane helix</keyword>
<reference evidence="8" key="1">
    <citation type="journal article" date="2019" name="Int. J. Syst. Evol. Microbiol.">
        <title>The Global Catalogue of Microorganisms (GCM) 10K type strain sequencing project: providing services to taxonomists for standard genome sequencing and annotation.</title>
        <authorList>
            <consortium name="The Broad Institute Genomics Platform"/>
            <consortium name="The Broad Institute Genome Sequencing Center for Infectious Disease"/>
            <person name="Wu L."/>
            <person name="Ma J."/>
        </authorList>
    </citation>
    <scope>NUCLEOTIDE SEQUENCE [LARGE SCALE GENOMIC DNA]</scope>
    <source>
        <strain evidence="8">JCM 16703</strain>
    </source>
</reference>
<keyword evidence="5" id="KW-0812">Transmembrane</keyword>
<organism evidence="7 8">
    <name type="scientific">Nocardioides fonticola</name>
    <dbReference type="NCBI Taxonomy" id="450363"/>
    <lineage>
        <taxon>Bacteria</taxon>
        <taxon>Bacillati</taxon>
        <taxon>Actinomycetota</taxon>
        <taxon>Actinomycetes</taxon>
        <taxon>Propionibacteriales</taxon>
        <taxon>Nocardioidaceae</taxon>
        <taxon>Nocardioides</taxon>
    </lineage>
</organism>
<evidence type="ECO:0000256" key="2">
    <source>
        <dbReference type="ARBA" id="ARBA00022777"/>
    </source>
</evidence>
<dbReference type="RefSeq" id="WP_344734803.1">
    <property type="nucleotide sequence ID" value="NZ_BAAAZH010000028.1"/>
</dbReference>
<proteinExistence type="predicted"/>
<dbReference type="GO" id="GO:0016301">
    <property type="term" value="F:kinase activity"/>
    <property type="evidence" value="ECO:0007669"/>
    <property type="project" value="UniProtKB-KW"/>
</dbReference>
<dbReference type="InterPro" id="IPR050482">
    <property type="entry name" value="Sensor_HK_TwoCompSys"/>
</dbReference>
<dbReference type="InterPro" id="IPR036890">
    <property type="entry name" value="HATPase_C_sf"/>
</dbReference>
<dbReference type="SMART" id="SM00387">
    <property type="entry name" value="HATPase_c"/>
    <property type="match status" value="1"/>
</dbReference>
<dbReference type="CDD" id="cd16917">
    <property type="entry name" value="HATPase_UhpB-NarQ-NarX-like"/>
    <property type="match status" value="1"/>
</dbReference>
<feature type="domain" description="Histidine kinase/HSP90-like ATPase" evidence="6">
    <location>
        <begin position="334"/>
        <end position="427"/>
    </location>
</feature>
<dbReference type="InterPro" id="IPR003594">
    <property type="entry name" value="HATPase_dom"/>
</dbReference>
<accession>A0ABP7XUP4</accession>
<keyword evidence="1" id="KW-0808">Transferase</keyword>
<dbReference type="InterPro" id="IPR011712">
    <property type="entry name" value="Sig_transdc_His_kin_sub3_dim/P"/>
</dbReference>
<gene>
    <name evidence="7" type="ORF">GCM10022215_35390</name>
</gene>
<keyword evidence="3" id="KW-0902">Two-component regulatory system</keyword>
<evidence type="ECO:0000256" key="4">
    <source>
        <dbReference type="SAM" id="MobiDB-lite"/>
    </source>
</evidence>
<evidence type="ECO:0000256" key="3">
    <source>
        <dbReference type="ARBA" id="ARBA00023012"/>
    </source>
</evidence>
<feature type="region of interest" description="Disordered" evidence="4">
    <location>
        <begin position="122"/>
        <end position="141"/>
    </location>
</feature>
<dbReference type="EMBL" id="BAAAZH010000028">
    <property type="protein sequence ID" value="GAA4126182.1"/>
    <property type="molecule type" value="Genomic_DNA"/>
</dbReference>
<evidence type="ECO:0000256" key="1">
    <source>
        <dbReference type="ARBA" id="ARBA00022679"/>
    </source>
</evidence>
<dbReference type="SUPFAM" id="SSF55874">
    <property type="entry name" value="ATPase domain of HSP90 chaperone/DNA topoisomerase II/histidine kinase"/>
    <property type="match status" value="1"/>
</dbReference>
<sequence>MLRTILRTPVATFLIVAGVVLASMTVVTNRAAEHAAQDLGISARIDTTRLLTRSLLEPRLRDRLVEGRPQAIDNIDQRALEIGGDVVRINLWRADGTLVYSTDLALVGQKFELTPGEQRVLERGGTGYETADPDSPRNRASATSVDGLVEIYTRVRSKENGRLLFEAYYRLDDITSRREQILSVFRFNTLAPLVAMTLFAAVMLQLLTRQVRRASRERERLLRTAIEASDAERRRIARDLHDGVVQDIAGTAFTVSGLARDPAVPEASRTLLESASDSLRDGLKSLRSLLAEIHPPDLRAAGLRAALEDLTAPAASAGIAASVSVDGVEDAADASVALVWRVAQEAVRNATRHSGASTLAVTVRATAEQIVLEVVDDGVGFDPSGDRASDRFGLRGMRSLVADVGGELEVTSAVGEGTKVRMVVSRR</sequence>
<protein>
    <submittedName>
        <fullName evidence="7">Sensor histidine kinase</fullName>
    </submittedName>
</protein>
<evidence type="ECO:0000313" key="7">
    <source>
        <dbReference type="EMBL" id="GAA4126182.1"/>
    </source>
</evidence>
<feature type="transmembrane region" description="Helical" evidence="5">
    <location>
        <begin position="190"/>
        <end position="208"/>
    </location>
</feature>
<dbReference type="Pfam" id="PF02518">
    <property type="entry name" value="HATPase_c"/>
    <property type="match status" value="1"/>
</dbReference>
<dbReference type="Proteomes" id="UP001501495">
    <property type="component" value="Unassembled WGS sequence"/>
</dbReference>
<keyword evidence="5" id="KW-0472">Membrane</keyword>
<comment type="caution">
    <text evidence="7">The sequence shown here is derived from an EMBL/GenBank/DDBJ whole genome shotgun (WGS) entry which is preliminary data.</text>
</comment>
<keyword evidence="2 7" id="KW-0418">Kinase</keyword>
<evidence type="ECO:0000259" key="6">
    <source>
        <dbReference type="SMART" id="SM00387"/>
    </source>
</evidence>
<evidence type="ECO:0000256" key="5">
    <source>
        <dbReference type="SAM" id="Phobius"/>
    </source>
</evidence>
<dbReference type="Gene3D" id="3.30.565.10">
    <property type="entry name" value="Histidine kinase-like ATPase, C-terminal domain"/>
    <property type="match status" value="1"/>
</dbReference>
<evidence type="ECO:0000313" key="8">
    <source>
        <dbReference type="Proteomes" id="UP001501495"/>
    </source>
</evidence>